<dbReference type="Gene3D" id="3.40.640.10">
    <property type="entry name" value="Type I PLP-dependent aspartate aminotransferase-like (Major domain)"/>
    <property type="match status" value="1"/>
</dbReference>
<evidence type="ECO:0000256" key="1">
    <source>
        <dbReference type="ARBA" id="ARBA00001933"/>
    </source>
</evidence>
<comment type="catalytic activity">
    <reaction evidence="4">
        <text>6-carboxyhexanoyl-[ACP] + L-alanine + H(+) = (8S)-8-amino-7-oxononanoate + holo-[ACP] + CO2</text>
        <dbReference type="Rhea" id="RHEA:42288"/>
        <dbReference type="Rhea" id="RHEA-COMP:9685"/>
        <dbReference type="Rhea" id="RHEA-COMP:9955"/>
        <dbReference type="ChEBI" id="CHEBI:15378"/>
        <dbReference type="ChEBI" id="CHEBI:16526"/>
        <dbReference type="ChEBI" id="CHEBI:57972"/>
        <dbReference type="ChEBI" id="CHEBI:64479"/>
        <dbReference type="ChEBI" id="CHEBI:78846"/>
        <dbReference type="ChEBI" id="CHEBI:149468"/>
        <dbReference type="EC" id="2.3.1.47"/>
    </reaction>
</comment>
<dbReference type="STRING" id="67365.GCA_001704635_03674"/>
<dbReference type="PANTHER" id="PTHR13693:SF3">
    <property type="entry name" value="LD36009P"/>
    <property type="match status" value="1"/>
</dbReference>
<dbReference type="Pfam" id="PF00155">
    <property type="entry name" value="Aminotran_1_2"/>
    <property type="match status" value="1"/>
</dbReference>
<dbReference type="InterPro" id="IPR015422">
    <property type="entry name" value="PyrdxlP-dep_Trfase_small"/>
</dbReference>
<dbReference type="InterPro" id="IPR015424">
    <property type="entry name" value="PyrdxlP-dep_Trfase"/>
</dbReference>
<dbReference type="GeneID" id="96741860"/>
<evidence type="ECO:0000313" key="7">
    <source>
        <dbReference type="Proteomes" id="UP000186168"/>
    </source>
</evidence>
<accession>A0A1R1SI18</accession>
<dbReference type="CDD" id="cd06454">
    <property type="entry name" value="KBL_like"/>
    <property type="match status" value="1"/>
</dbReference>
<dbReference type="InterPro" id="IPR050087">
    <property type="entry name" value="AON_synthase_class-II"/>
</dbReference>
<evidence type="ECO:0000313" key="6">
    <source>
        <dbReference type="EMBL" id="OMI37913.1"/>
    </source>
</evidence>
<dbReference type="InterPro" id="IPR015421">
    <property type="entry name" value="PyrdxlP-dep_Trfase_major"/>
</dbReference>
<evidence type="ECO:0000256" key="3">
    <source>
        <dbReference type="ARBA" id="ARBA00022679"/>
    </source>
</evidence>
<evidence type="ECO:0000259" key="5">
    <source>
        <dbReference type="Pfam" id="PF00155"/>
    </source>
</evidence>
<dbReference type="EMBL" id="ASQP01000259">
    <property type="protein sequence ID" value="OMI37913.1"/>
    <property type="molecule type" value="Genomic_DNA"/>
</dbReference>
<keyword evidence="3 6" id="KW-0808">Transferase</keyword>
<dbReference type="GO" id="GO:0008710">
    <property type="term" value="F:8-amino-7-oxononanoate synthase activity"/>
    <property type="evidence" value="ECO:0007669"/>
    <property type="project" value="UniProtKB-EC"/>
</dbReference>
<name>A0A1R1SI18_9ACTN</name>
<evidence type="ECO:0000256" key="2">
    <source>
        <dbReference type="ARBA" id="ARBA00013187"/>
    </source>
</evidence>
<dbReference type="SUPFAM" id="SSF53383">
    <property type="entry name" value="PLP-dependent transferases"/>
    <property type="match status" value="1"/>
</dbReference>
<dbReference type="Proteomes" id="UP000186168">
    <property type="component" value="Unassembled WGS sequence"/>
</dbReference>
<reference evidence="6 7" key="1">
    <citation type="submission" date="2013-05" db="EMBL/GenBank/DDBJ databases">
        <title>Genome sequence of Streptomyces sparsogenes DSM 40356.</title>
        <authorList>
            <person name="Coyne S."/>
            <person name="Seebeck F.P."/>
        </authorList>
    </citation>
    <scope>NUCLEOTIDE SEQUENCE [LARGE SCALE GENOMIC DNA]</scope>
    <source>
        <strain evidence="6 7">DSM 40356</strain>
    </source>
</reference>
<dbReference type="AlphaFoldDB" id="A0A1R1SI18"/>
<comment type="caution">
    <text evidence="6">The sequence shown here is derived from an EMBL/GenBank/DDBJ whole genome shotgun (WGS) entry which is preliminary data.</text>
</comment>
<sequence>MAEYSASWLKGLRATEFVATYDRGVASGNLPFFRSAESLLDPVVTMEGEPRLMLGSPNYLGLASHPRVLAGAKAAVDRYGTSLTGSRILNGTTALHRELEEELADWLGLEAALLFTTGFQTNIGTISALVGVGDTVVADSFAHASMLDGVGLSRAKLRGFRHNRMDLFTDSVRRAKADGGRTLVILDGLYSMEGDLPPLDEMLEICRENDAAVMLDEAHSLGVLGEHGTGAAEVFGVEDQIDIRMGALSKALAGVGGFIAGSRELIEYLQVTARSFVFTTVGVPAALGGSLEAVRIRRSEEGDQLAERLRDNSRFLRTELKGLGLPMGPDSDLPERTTPIIPVILGDDDLAMEWWRQLYDRGVFTGVALYPGVPPTGAMLRICPMATHTRAQLERALEVFAEVQKVMRRKAGTL</sequence>
<evidence type="ECO:0000256" key="4">
    <source>
        <dbReference type="ARBA" id="ARBA00047715"/>
    </source>
</evidence>
<dbReference type="EC" id="2.3.1.47" evidence="2"/>
<dbReference type="PANTHER" id="PTHR13693">
    <property type="entry name" value="CLASS II AMINOTRANSFERASE/8-AMINO-7-OXONONANOATE SYNTHASE"/>
    <property type="match status" value="1"/>
</dbReference>
<gene>
    <name evidence="6" type="ORF">SPAR_18653</name>
</gene>
<dbReference type="GO" id="GO:0008483">
    <property type="term" value="F:transaminase activity"/>
    <property type="evidence" value="ECO:0007669"/>
    <property type="project" value="UniProtKB-KW"/>
</dbReference>
<feature type="domain" description="Aminotransferase class I/classII large" evidence="5">
    <location>
        <begin position="53"/>
        <end position="399"/>
    </location>
</feature>
<comment type="cofactor">
    <cofactor evidence="1">
        <name>pyridoxal 5'-phosphate</name>
        <dbReference type="ChEBI" id="CHEBI:597326"/>
    </cofactor>
</comment>
<dbReference type="InterPro" id="IPR004839">
    <property type="entry name" value="Aminotransferase_I/II_large"/>
</dbReference>
<protein>
    <recommendedName>
        <fullName evidence="2">8-amino-7-oxononanoate synthase</fullName>
        <ecNumber evidence="2">2.3.1.47</ecNumber>
    </recommendedName>
</protein>
<keyword evidence="6" id="KW-0032">Aminotransferase</keyword>
<proteinExistence type="predicted"/>
<dbReference type="GO" id="GO:0030170">
    <property type="term" value="F:pyridoxal phosphate binding"/>
    <property type="evidence" value="ECO:0007669"/>
    <property type="project" value="InterPro"/>
</dbReference>
<dbReference type="RefSeq" id="WP_065958756.1">
    <property type="nucleotide sequence ID" value="NZ_ASQP01000259.1"/>
</dbReference>
<dbReference type="Gene3D" id="3.90.1150.10">
    <property type="entry name" value="Aspartate Aminotransferase, domain 1"/>
    <property type="match status" value="1"/>
</dbReference>
<organism evidence="6 7">
    <name type="scientific">Streptomyces sparsogenes DSM 40356</name>
    <dbReference type="NCBI Taxonomy" id="1331668"/>
    <lineage>
        <taxon>Bacteria</taxon>
        <taxon>Bacillati</taxon>
        <taxon>Actinomycetota</taxon>
        <taxon>Actinomycetes</taxon>
        <taxon>Kitasatosporales</taxon>
        <taxon>Streptomycetaceae</taxon>
        <taxon>Streptomyces</taxon>
    </lineage>
</organism>
<keyword evidence="7" id="KW-1185">Reference proteome</keyword>